<dbReference type="NCBIfam" id="TIGR01134">
    <property type="entry name" value="purF"/>
    <property type="match status" value="1"/>
</dbReference>
<dbReference type="PANTHER" id="PTHR11907">
    <property type="entry name" value="AMIDOPHOSPHORIBOSYLTRANSFERASE"/>
    <property type="match status" value="1"/>
</dbReference>
<feature type="binding site" evidence="10">
    <location>
        <position position="378"/>
    </location>
    <ligand>
        <name>Mg(2+)</name>
        <dbReference type="ChEBI" id="CHEBI:18420"/>
    </ligand>
</feature>
<dbReference type="AlphaFoldDB" id="D8LJ89"/>
<evidence type="ECO:0000256" key="5">
    <source>
        <dbReference type="ARBA" id="ARBA00022679"/>
    </source>
</evidence>
<keyword evidence="10" id="KW-0460">Magnesium</keyword>
<dbReference type="EMBL" id="FN649740">
    <property type="protein sequence ID" value="CBN76973.1"/>
    <property type="molecule type" value="Genomic_DNA"/>
</dbReference>
<evidence type="ECO:0000256" key="9">
    <source>
        <dbReference type="PIRSR" id="PIRSR000485-1"/>
    </source>
</evidence>
<dbReference type="CDD" id="cd06223">
    <property type="entry name" value="PRTases_typeI"/>
    <property type="match status" value="1"/>
</dbReference>
<feature type="compositionally biased region" description="Polar residues" evidence="11">
    <location>
        <begin position="533"/>
        <end position="543"/>
    </location>
</feature>
<dbReference type="HAMAP" id="MF_01931">
    <property type="entry name" value="PurF"/>
    <property type="match status" value="1"/>
</dbReference>
<dbReference type="GO" id="GO:0009113">
    <property type="term" value="P:purine nucleobase biosynthetic process"/>
    <property type="evidence" value="ECO:0007669"/>
    <property type="project" value="InterPro"/>
</dbReference>
<dbReference type="InParanoid" id="D8LJ89"/>
<keyword evidence="4 8" id="KW-0328">Glycosyltransferase</keyword>
<dbReference type="eggNOG" id="KOG0572">
    <property type="taxonomic scope" value="Eukaryota"/>
</dbReference>
<dbReference type="InterPro" id="IPR035584">
    <property type="entry name" value="PurF_N"/>
</dbReference>
<keyword evidence="5 8" id="KW-0808">Transferase</keyword>
<keyword evidence="14" id="KW-1185">Reference proteome</keyword>
<name>D8LJ89_ECTSI</name>
<feature type="region of interest" description="Disordered" evidence="11">
    <location>
        <begin position="510"/>
        <end position="543"/>
    </location>
</feature>
<evidence type="ECO:0000256" key="11">
    <source>
        <dbReference type="SAM" id="MobiDB-lite"/>
    </source>
</evidence>
<dbReference type="STRING" id="2880.D8LJ89"/>
<keyword evidence="6 8" id="KW-0658">Purine biosynthesis</keyword>
<proteinExistence type="inferred from homology"/>
<evidence type="ECO:0000256" key="2">
    <source>
        <dbReference type="ARBA" id="ARBA00010138"/>
    </source>
</evidence>
<comment type="pathway">
    <text evidence="1 8">Purine metabolism; IMP biosynthesis via de novo pathway; N(1)-(5-phospho-D-ribosyl)glycinamide from 5-phospho-alpha-D-ribose 1-diphosphate: step 1/2.</text>
</comment>
<evidence type="ECO:0000256" key="7">
    <source>
        <dbReference type="ARBA" id="ARBA00022962"/>
    </source>
</evidence>
<dbReference type="InterPro" id="IPR000836">
    <property type="entry name" value="PRTase_dom"/>
</dbReference>
<dbReference type="GO" id="GO:0046872">
    <property type="term" value="F:metal ion binding"/>
    <property type="evidence" value="ECO:0007669"/>
    <property type="project" value="UniProtKB-KW"/>
</dbReference>
<dbReference type="OMA" id="IRHFGVK"/>
<accession>D8LJ89</accession>
<gene>
    <name evidence="13" type="ORF">Esi_0024_0138</name>
</gene>
<dbReference type="GO" id="GO:0006189">
    <property type="term" value="P:'de novo' IMP biosynthetic process"/>
    <property type="evidence" value="ECO:0007669"/>
    <property type="project" value="UniProtKB-UniPathway"/>
</dbReference>
<evidence type="ECO:0000256" key="4">
    <source>
        <dbReference type="ARBA" id="ARBA00022676"/>
    </source>
</evidence>
<evidence type="ECO:0000256" key="10">
    <source>
        <dbReference type="PIRSR" id="PIRSR000485-2"/>
    </source>
</evidence>
<sequence>MCGIVGLLLAAEDGHANQELFDSLTALQHRGQDAAGIVTCDTAARRLFMRKDNGLCKDVFQQHHMMQLRGRMGLAHCRYPTAGGAGLSEEAQPMYTNYPFGVCLAHNGNLTNVRELKETVFAEARHINTDSDSELLINVFAKELTNHDKRPQDVTPEDIFDAVGGVISRCEGGYAVVVMINGIGIVGFRDPNGIRPLVFGTREKTKAGGTTKDYVVSSESVVMDMLGFKLNRDVAPGECVFVDVKGNIHTHQCQLPDGASLSPCLFEYVYFARPDSVLDKVPVYEARLNMGAKLAKRIREKYPDHDIDVVLPIPDTARTSALQCAYQLGIPYREGFIKNRYIARTFIMPGQAKRKKTVRLKLNTIRSEFVGKNVLLVDDSIVRGTTSMELVQMAREAGARKVYLTSAAPPVRFPNVYGIDIPTKTELVAHNRTSEQVAERTGADWVLYQQLEDLEAAVREVNPDIPRFDSSCFSGEYVTGDISEEYLEHLHAMRNDSTLCMKSMQMLNVSSSLKSPKREPSEAPLLTGGARQESCNSLNNGWG</sequence>
<dbReference type="CDD" id="cd00715">
    <property type="entry name" value="GPATase_N"/>
    <property type="match status" value="1"/>
</dbReference>
<dbReference type="PROSITE" id="PS51278">
    <property type="entry name" value="GATASE_TYPE_2"/>
    <property type="match status" value="1"/>
</dbReference>
<dbReference type="GO" id="GO:0004044">
    <property type="term" value="F:amidophosphoribosyltransferase activity"/>
    <property type="evidence" value="ECO:0007669"/>
    <property type="project" value="UniProtKB-EC"/>
</dbReference>
<evidence type="ECO:0000259" key="12">
    <source>
        <dbReference type="PROSITE" id="PS51278"/>
    </source>
</evidence>
<organism evidence="13 14">
    <name type="scientific">Ectocarpus siliculosus</name>
    <name type="common">Brown alga</name>
    <name type="synonym">Conferva siliculosa</name>
    <dbReference type="NCBI Taxonomy" id="2880"/>
    <lineage>
        <taxon>Eukaryota</taxon>
        <taxon>Sar</taxon>
        <taxon>Stramenopiles</taxon>
        <taxon>Ochrophyta</taxon>
        <taxon>PX clade</taxon>
        <taxon>Phaeophyceae</taxon>
        <taxon>Ectocarpales</taxon>
        <taxon>Ectocarpaceae</taxon>
        <taxon>Ectocarpus</taxon>
    </lineage>
</organism>
<dbReference type="InterPro" id="IPR029057">
    <property type="entry name" value="PRTase-like"/>
</dbReference>
<evidence type="ECO:0000256" key="6">
    <source>
        <dbReference type="ARBA" id="ARBA00022755"/>
    </source>
</evidence>
<evidence type="ECO:0000256" key="8">
    <source>
        <dbReference type="PIRNR" id="PIRNR000485"/>
    </source>
</evidence>
<dbReference type="EMBL" id="FN648420">
    <property type="protein sequence ID" value="CBN76973.1"/>
    <property type="molecule type" value="Genomic_DNA"/>
</dbReference>
<dbReference type="OrthoDB" id="191723at2759"/>
<feature type="active site" description="Nucleophile" evidence="9">
    <location>
        <position position="2"/>
    </location>
</feature>
<dbReference type="Gene3D" id="3.40.50.2020">
    <property type="match status" value="1"/>
</dbReference>
<feature type="binding site" evidence="10">
    <location>
        <position position="316"/>
    </location>
    <ligand>
        <name>Mg(2+)</name>
        <dbReference type="ChEBI" id="CHEBI:18420"/>
    </ligand>
</feature>
<dbReference type="InterPro" id="IPR029055">
    <property type="entry name" value="Ntn_hydrolases_N"/>
</dbReference>
<evidence type="ECO:0000313" key="14">
    <source>
        <dbReference type="Proteomes" id="UP000002630"/>
    </source>
</evidence>
<evidence type="ECO:0000313" key="13">
    <source>
        <dbReference type="EMBL" id="CBN76973.1"/>
    </source>
</evidence>
<protein>
    <recommendedName>
        <fullName evidence="3 8">Amidophosphoribosyltransferase</fullName>
        <shortName evidence="8">ATase</shortName>
        <ecNumber evidence="3 8">2.4.2.14</ecNumber>
    </recommendedName>
    <alternativeName>
        <fullName evidence="8">Glutamine phosphoribosylpyrophosphate amidotransferase</fullName>
    </alternativeName>
</protein>
<dbReference type="EC" id="2.4.2.14" evidence="3 8"/>
<dbReference type="SUPFAM" id="SSF53271">
    <property type="entry name" value="PRTase-like"/>
    <property type="match status" value="1"/>
</dbReference>
<evidence type="ECO:0000256" key="1">
    <source>
        <dbReference type="ARBA" id="ARBA00005209"/>
    </source>
</evidence>
<dbReference type="InterPro" id="IPR005854">
    <property type="entry name" value="PurF"/>
</dbReference>
<dbReference type="UniPathway" id="UPA00074">
    <property type="reaction ID" value="UER00124"/>
</dbReference>
<dbReference type="Proteomes" id="UP000002630">
    <property type="component" value="Linkage Group LG15"/>
</dbReference>
<comment type="cofactor">
    <cofactor evidence="10">
        <name>Mg(2+)</name>
        <dbReference type="ChEBI" id="CHEBI:18420"/>
    </cofactor>
    <text evidence="10">Binds 1 Mg(2+) ion per subunit.</text>
</comment>
<dbReference type="InterPro" id="IPR017932">
    <property type="entry name" value="GATase_2_dom"/>
</dbReference>
<dbReference type="Pfam" id="PF13522">
    <property type="entry name" value="GATase_6"/>
    <property type="match status" value="1"/>
</dbReference>
<keyword evidence="10" id="KW-0479">Metal-binding</keyword>
<dbReference type="MEROPS" id="C44.001"/>
<keyword evidence="7" id="KW-0315">Glutamine amidotransferase</keyword>
<comment type="similarity">
    <text evidence="2 8">In the C-terminal section; belongs to the purine/pyrimidine phosphoribosyltransferase family.</text>
</comment>
<dbReference type="PIRSF" id="PIRSF000485">
    <property type="entry name" value="Amd_phspho_trans"/>
    <property type="match status" value="1"/>
</dbReference>
<evidence type="ECO:0000256" key="3">
    <source>
        <dbReference type="ARBA" id="ARBA00011941"/>
    </source>
</evidence>
<feature type="binding site" evidence="10">
    <location>
        <position position="379"/>
    </location>
    <ligand>
        <name>Mg(2+)</name>
        <dbReference type="ChEBI" id="CHEBI:18420"/>
    </ligand>
</feature>
<dbReference type="Gene3D" id="3.60.20.10">
    <property type="entry name" value="Glutamine Phosphoribosylpyrophosphate, subunit 1, domain 1"/>
    <property type="match status" value="1"/>
</dbReference>
<dbReference type="SUPFAM" id="SSF56235">
    <property type="entry name" value="N-terminal nucleophile aminohydrolases (Ntn hydrolases)"/>
    <property type="match status" value="1"/>
</dbReference>
<comment type="catalytic activity">
    <reaction evidence="8">
        <text>5-phospho-beta-D-ribosylamine + L-glutamate + diphosphate = 5-phospho-alpha-D-ribose 1-diphosphate + L-glutamine + H2O</text>
        <dbReference type="Rhea" id="RHEA:14905"/>
        <dbReference type="ChEBI" id="CHEBI:15377"/>
        <dbReference type="ChEBI" id="CHEBI:29985"/>
        <dbReference type="ChEBI" id="CHEBI:33019"/>
        <dbReference type="ChEBI" id="CHEBI:58017"/>
        <dbReference type="ChEBI" id="CHEBI:58359"/>
        <dbReference type="ChEBI" id="CHEBI:58681"/>
        <dbReference type="EC" id="2.4.2.14"/>
    </reaction>
</comment>
<reference evidence="13 14" key="1">
    <citation type="journal article" date="2010" name="Nature">
        <title>The Ectocarpus genome and the independent evolution of multicellularity in brown algae.</title>
        <authorList>
            <person name="Cock J.M."/>
            <person name="Sterck L."/>
            <person name="Rouze P."/>
            <person name="Scornet D."/>
            <person name="Allen A.E."/>
            <person name="Amoutzias G."/>
            <person name="Anthouard V."/>
            <person name="Artiguenave F."/>
            <person name="Aury J.M."/>
            <person name="Badger J.H."/>
            <person name="Beszteri B."/>
            <person name="Billiau K."/>
            <person name="Bonnet E."/>
            <person name="Bothwell J.H."/>
            <person name="Bowler C."/>
            <person name="Boyen C."/>
            <person name="Brownlee C."/>
            <person name="Carrano C.J."/>
            <person name="Charrier B."/>
            <person name="Cho G.Y."/>
            <person name="Coelho S.M."/>
            <person name="Collen J."/>
            <person name="Corre E."/>
            <person name="Da Silva C."/>
            <person name="Delage L."/>
            <person name="Delaroque N."/>
            <person name="Dittami S.M."/>
            <person name="Doulbeau S."/>
            <person name="Elias M."/>
            <person name="Farnham G."/>
            <person name="Gachon C.M."/>
            <person name="Gschloessl B."/>
            <person name="Heesch S."/>
            <person name="Jabbari K."/>
            <person name="Jubin C."/>
            <person name="Kawai H."/>
            <person name="Kimura K."/>
            <person name="Kloareg B."/>
            <person name="Kupper F.C."/>
            <person name="Lang D."/>
            <person name="Le Bail A."/>
            <person name="Leblanc C."/>
            <person name="Lerouge P."/>
            <person name="Lohr M."/>
            <person name="Lopez P.J."/>
            <person name="Martens C."/>
            <person name="Maumus F."/>
            <person name="Michel G."/>
            <person name="Miranda-Saavedra D."/>
            <person name="Morales J."/>
            <person name="Moreau H."/>
            <person name="Motomura T."/>
            <person name="Nagasato C."/>
            <person name="Napoli C.A."/>
            <person name="Nelson D.R."/>
            <person name="Nyvall-Collen P."/>
            <person name="Peters A.F."/>
            <person name="Pommier C."/>
            <person name="Potin P."/>
            <person name="Poulain J."/>
            <person name="Quesneville H."/>
            <person name="Read B."/>
            <person name="Rensing S.A."/>
            <person name="Ritter A."/>
            <person name="Rousvoal S."/>
            <person name="Samanta M."/>
            <person name="Samson G."/>
            <person name="Schroeder D.C."/>
            <person name="Segurens B."/>
            <person name="Strittmatter M."/>
            <person name="Tonon T."/>
            <person name="Tregear J.W."/>
            <person name="Valentin K."/>
            <person name="von Dassow P."/>
            <person name="Yamagishi T."/>
            <person name="Van de Peer Y."/>
            <person name="Wincker P."/>
        </authorList>
    </citation>
    <scope>NUCLEOTIDE SEQUENCE [LARGE SCALE GENOMIC DNA]</scope>
    <source>
        <strain evidence="14">Ec32 / CCAP1310/4</strain>
    </source>
</reference>
<feature type="domain" description="Glutamine amidotransferase type-2" evidence="12">
    <location>
        <begin position="2"/>
        <end position="245"/>
    </location>
</feature>